<dbReference type="InterPro" id="IPR012373">
    <property type="entry name" value="Ferrdict_sens_TM"/>
</dbReference>
<evidence type="ECO:0000259" key="3">
    <source>
        <dbReference type="Pfam" id="PF16344"/>
    </source>
</evidence>
<feature type="domain" description="Protein FecR C-terminal" evidence="3">
    <location>
        <begin position="326"/>
        <end position="393"/>
    </location>
</feature>
<accession>A0A1H7TA66</accession>
<proteinExistence type="predicted"/>
<dbReference type="Gene3D" id="3.55.50.30">
    <property type="match status" value="1"/>
</dbReference>
<name>A0A1H7TA66_OLID1</name>
<dbReference type="AlphaFoldDB" id="A0A1H7TA66"/>
<evidence type="ECO:0000313" key="4">
    <source>
        <dbReference type="EMBL" id="SEL81588.1"/>
    </source>
</evidence>
<reference evidence="5" key="1">
    <citation type="submission" date="2016-10" db="EMBL/GenBank/DDBJ databases">
        <authorList>
            <person name="Varghese N."/>
            <person name="Submissions S."/>
        </authorList>
    </citation>
    <scope>NUCLEOTIDE SEQUENCE [LARGE SCALE GENOMIC DNA]</scope>
    <source>
        <strain evidence="5">DSM 18733</strain>
    </source>
</reference>
<keyword evidence="1" id="KW-1133">Transmembrane helix</keyword>
<dbReference type="PANTHER" id="PTHR30273:SF2">
    <property type="entry name" value="PROTEIN FECR"/>
    <property type="match status" value="1"/>
</dbReference>
<keyword evidence="1" id="KW-0812">Transmembrane</keyword>
<dbReference type="Pfam" id="PF16344">
    <property type="entry name" value="FecR_C"/>
    <property type="match status" value="1"/>
</dbReference>
<keyword evidence="1" id="KW-0472">Membrane</keyword>
<sequence length="395" mass="45459">MFLRIKEDKSFMDKEQFELAKLISQYLRGALNAEEETDLLKRAEQDEQLRQLLERYADTSILADDLILFENIDKEEDWNLVLQKYRQPGTKRKQHNWFKWKWLSIAAVFLLLCGITWWELPNERENGIIVDHQYGYQNDVLPAVNKAILTLPSGKKIVLEGDSLEFKEDSALSVSKSIDQDRQKSTDLLNQISVPKGGNYQLKLPDGSNVWLNAASILEFPADFTEKERVVKLLAGEAYFEVVPKTNSPFIVYTNQIHVEALGTAFNINTYTNDQTKTILTEGKVKVSNQQDQRIITPGYAVSSYADRLSVHKADIEEALSWKEGYFYFDGKNLYQILEEVARWYNVDVKYNTEISKERYRGGIKRSVTLGGVCQMLTDLSGHQFSIDEKILTVI</sequence>
<feature type="transmembrane region" description="Helical" evidence="1">
    <location>
        <begin position="100"/>
        <end position="118"/>
    </location>
</feature>
<dbReference type="InterPro" id="IPR006860">
    <property type="entry name" value="FecR"/>
</dbReference>
<dbReference type="InterPro" id="IPR032508">
    <property type="entry name" value="FecR_C"/>
</dbReference>
<organism evidence="4 5">
    <name type="scientific">Olivibacter domesticus</name>
    <name type="common">Pseudosphingobacterium domesticum</name>
    <dbReference type="NCBI Taxonomy" id="407022"/>
    <lineage>
        <taxon>Bacteria</taxon>
        <taxon>Pseudomonadati</taxon>
        <taxon>Bacteroidota</taxon>
        <taxon>Sphingobacteriia</taxon>
        <taxon>Sphingobacteriales</taxon>
        <taxon>Sphingobacteriaceae</taxon>
        <taxon>Olivibacter</taxon>
    </lineage>
</organism>
<dbReference type="Gene3D" id="2.60.120.1440">
    <property type="match status" value="1"/>
</dbReference>
<feature type="domain" description="FecR protein" evidence="2">
    <location>
        <begin position="191"/>
        <end position="286"/>
    </location>
</feature>
<dbReference type="STRING" id="407022.SAMN05661044_03434"/>
<evidence type="ECO:0000259" key="2">
    <source>
        <dbReference type="Pfam" id="PF04773"/>
    </source>
</evidence>
<gene>
    <name evidence="4" type="ORF">SAMN05661044_03434</name>
</gene>
<evidence type="ECO:0000313" key="5">
    <source>
        <dbReference type="Proteomes" id="UP000199421"/>
    </source>
</evidence>
<evidence type="ECO:0000256" key="1">
    <source>
        <dbReference type="SAM" id="Phobius"/>
    </source>
</evidence>
<dbReference type="PANTHER" id="PTHR30273">
    <property type="entry name" value="PERIPLASMIC SIGNAL SENSOR AND SIGMA FACTOR ACTIVATOR FECR-RELATED"/>
    <property type="match status" value="1"/>
</dbReference>
<dbReference type="Proteomes" id="UP000199421">
    <property type="component" value="Unassembled WGS sequence"/>
</dbReference>
<dbReference type="EMBL" id="FOAF01000004">
    <property type="protein sequence ID" value="SEL81588.1"/>
    <property type="molecule type" value="Genomic_DNA"/>
</dbReference>
<dbReference type="OrthoDB" id="1099963at2"/>
<keyword evidence="5" id="KW-1185">Reference proteome</keyword>
<dbReference type="Pfam" id="PF04773">
    <property type="entry name" value="FecR"/>
    <property type="match status" value="1"/>
</dbReference>
<protein>
    <submittedName>
        <fullName evidence="4">FecR family protein</fullName>
    </submittedName>
</protein>
<dbReference type="GO" id="GO:0016989">
    <property type="term" value="F:sigma factor antagonist activity"/>
    <property type="evidence" value="ECO:0007669"/>
    <property type="project" value="TreeGrafter"/>
</dbReference>